<reference evidence="3 4" key="1">
    <citation type="journal article" date="2019" name="Nat. Ecol. Evol.">
        <title>Megaphylogeny resolves global patterns of mushroom evolution.</title>
        <authorList>
            <person name="Varga T."/>
            <person name="Krizsan K."/>
            <person name="Foldi C."/>
            <person name="Dima B."/>
            <person name="Sanchez-Garcia M."/>
            <person name="Sanchez-Ramirez S."/>
            <person name="Szollosi G.J."/>
            <person name="Szarkandi J.G."/>
            <person name="Papp V."/>
            <person name="Albert L."/>
            <person name="Andreopoulos W."/>
            <person name="Angelini C."/>
            <person name="Antonin V."/>
            <person name="Barry K.W."/>
            <person name="Bougher N.L."/>
            <person name="Buchanan P."/>
            <person name="Buyck B."/>
            <person name="Bense V."/>
            <person name="Catcheside P."/>
            <person name="Chovatia M."/>
            <person name="Cooper J."/>
            <person name="Damon W."/>
            <person name="Desjardin D."/>
            <person name="Finy P."/>
            <person name="Geml J."/>
            <person name="Haridas S."/>
            <person name="Hughes K."/>
            <person name="Justo A."/>
            <person name="Karasinski D."/>
            <person name="Kautmanova I."/>
            <person name="Kiss B."/>
            <person name="Kocsube S."/>
            <person name="Kotiranta H."/>
            <person name="LaButti K.M."/>
            <person name="Lechner B.E."/>
            <person name="Liimatainen K."/>
            <person name="Lipzen A."/>
            <person name="Lukacs Z."/>
            <person name="Mihaltcheva S."/>
            <person name="Morgado L.N."/>
            <person name="Niskanen T."/>
            <person name="Noordeloos M.E."/>
            <person name="Ohm R.A."/>
            <person name="Ortiz-Santana B."/>
            <person name="Ovrebo C."/>
            <person name="Racz N."/>
            <person name="Riley R."/>
            <person name="Savchenko A."/>
            <person name="Shiryaev A."/>
            <person name="Soop K."/>
            <person name="Spirin V."/>
            <person name="Szebenyi C."/>
            <person name="Tomsovsky M."/>
            <person name="Tulloss R.E."/>
            <person name="Uehling J."/>
            <person name="Grigoriev I.V."/>
            <person name="Vagvolgyi C."/>
            <person name="Papp T."/>
            <person name="Martin F.M."/>
            <person name="Miettinen O."/>
            <person name="Hibbett D.S."/>
            <person name="Nagy L.G."/>
        </authorList>
    </citation>
    <scope>NUCLEOTIDE SEQUENCE [LARGE SCALE GENOMIC DNA]</scope>
    <source>
        <strain evidence="3 4">FP101781</strain>
    </source>
</reference>
<feature type="coiled-coil region" evidence="1">
    <location>
        <begin position="110"/>
        <end position="137"/>
    </location>
</feature>
<protein>
    <submittedName>
        <fullName evidence="3">Uncharacterized protein</fullName>
    </submittedName>
</protein>
<evidence type="ECO:0000313" key="3">
    <source>
        <dbReference type="EMBL" id="TEB28546.1"/>
    </source>
</evidence>
<dbReference type="Proteomes" id="UP000298030">
    <property type="component" value="Unassembled WGS sequence"/>
</dbReference>
<dbReference type="OrthoDB" id="10616385at2759"/>
<dbReference type="EMBL" id="QPFP01000032">
    <property type="protein sequence ID" value="TEB28546.1"/>
    <property type="molecule type" value="Genomic_DNA"/>
</dbReference>
<comment type="caution">
    <text evidence="3">The sequence shown here is derived from an EMBL/GenBank/DDBJ whole genome shotgun (WGS) entry which is preliminary data.</text>
</comment>
<evidence type="ECO:0000256" key="1">
    <source>
        <dbReference type="SAM" id="Coils"/>
    </source>
</evidence>
<name>A0A4Y7T301_COPMI</name>
<organism evidence="3 4">
    <name type="scientific">Coprinellus micaceus</name>
    <name type="common">Glistening ink-cap mushroom</name>
    <name type="synonym">Coprinus micaceus</name>
    <dbReference type="NCBI Taxonomy" id="71717"/>
    <lineage>
        <taxon>Eukaryota</taxon>
        <taxon>Fungi</taxon>
        <taxon>Dikarya</taxon>
        <taxon>Basidiomycota</taxon>
        <taxon>Agaricomycotina</taxon>
        <taxon>Agaricomycetes</taxon>
        <taxon>Agaricomycetidae</taxon>
        <taxon>Agaricales</taxon>
        <taxon>Agaricineae</taxon>
        <taxon>Psathyrellaceae</taxon>
        <taxon>Coprinellus</taxon>
    </lineage>
</organism>
<keyword evidence="4" id="KW-1185">Reference proteome</keyword>
<evidence type="ECO:0000256" key="2">
    <source>
        <dbReference type="SAM" id="MobiDB-lite"/>
    </source>
</evidence>
<gene>
    <name evidence="3" type="ORF">FA13DRAFT_1711830</name>
</gene>
<keyword evidence="1" id="KW-0175">Coiled coil</keyword>
<feature type="region of interest" description="Disordered" evidence="2">
    <location>
        <begin position="1"/>
        <end position="21"/>
    </location>
</feature>
<proteinExistence type="predicted"/>
<accession>A0A4Y7T301</accession>
<evidence type="ECO:0000313" key="4">
    <source>
        <dbReference type="Proteomes" id="UP000298030"/>
    </source>
</evidence>
<sequence>MHPLAPLHCPRGSAPHGGTITTSGGGLGVAVQNAMDVTQASAPVAARTHWYVHPGRDGHIERMQLWQLHERDARINELRSHICRLEASERRLKAQVLKSDDRFANKDAELGEVTRALQIAEERLDDQEKTLGGLIKEVHQYQGWWLNEYYCLKVALKLARNQNDKGVKAMKESSHAWFMKWSGSHQP</sequence>
<dbReference type="AlphaFoldDB" id="A0A4Y7T301"/>